<proteinExistence type="predicted"/>
<keyword evidence="4" id="KW-1185">Reference proteome</keyword>
<comment type="caution">
    <text evidence="3">The sequence shown here is derived from an EMBL/GenBank/DDBJ whole genome shotgun (WGS) entry which is preliminary data.</text>
</comment>
<feature type="compositionally biased region" description="Basic and acidic residues" evidence="1">
    <location>
        <begin position="213"/>
        <end position="222"/>
    </location>
</feature>
<feature type="compositionally biased region" description="Low complexity" evidence="1">
    <location>
        <begin position="224"/>
        <end position="241"/>
    </location>
</feature>
<keyword evidence="2" id="KW-0472">Membrane</keyword>
<sequence>MRRQPIRHGASSPDVRRRALGTALVRVAVIAGFAFAGWIALSSFNQSAYAARNGGAETGTAGSGTAGGSTAAGETERADRWNPVSDAAGGASGLDGLSTLRHFRFAGGRPTAGTPGAVTGDVREAGRRPVAYLGERGRDAAADGGHVVRKVGGTVDRTVAKTAGAAGVAHLRLPDVPSDDHGVGRLVPGVAAPHSTAHGAPRPGADASSRPDGAAHAKEHGAARARIAAAVKKAGHASAEAPSGAHRSGGHCRACGDGHRLPGAPGAPSGQDGNPRSGAPSGGHPFGPFADLGSAQRPQAPRALDTGAFHRTALTDEAAPGRPSVVPD</sequence>
<keyword evidence="2" id="KW-0812">Transmembrane</keyword>
<dbReference type="Proteomes" id="UP000666915">
    <property type="component" value="Unassembled WGS sequence"/>
</dbReference>
<keyword evidence="2" id="KW-1133">Transmembrane helix</keyword>
<feature type="transmembrane region" description="Helical" evidence="2">
    <location>
        <begin position="20"/>
        <end position="41"/>
    </location>
</feature>
<organism evidence="3 4">
    <name type="scientific">Actinomadura nitritigenes</name>
    <dbReference type="NCBI Taxonomy" id="134602"/>
    <lineage>
        <taxon>Bacteria</taxon>
        <taxon>Bacillati</taxon>
        <taxon>Actinomycetota</taxon>
        <taxon>Actinomycetes</taxon>
        <taxon>Streptosporangiales</taxon>
        <taxon>Thermomonosporaceae</taxon>
        <taxon>Actinomadura</taxon>
    </lineage>
</organism>
<feature type="region of interest" description="Disordered" evidence="1">
    <location>
        <begin position="185"/>
        <end position="307"/>
    </location>
</feature>
<evidence type="ECO:0000313" key="3">
    <source>
        <dbReference type="EMBL" id="MBO2438855.1"/>
    </source>
</evidence>
<evidence type="ECO:0000313" key="4">
    <source>
        <dbReference type="Proteomes" id="UP000666915"/>
    </source>
</evidence>
<protein>
    <submittedName>
        <fullName evidence="3">Uncharacterized protein</fullName>
    </submittedName>
</protein>
<dbReference type="EMBL" id="JAGEOK010000009">
    <property type="protein sequence ID" value="MBO2438855.1"/>
    <property type="molecule type" value="Genomic_DNA"/>
</dbReference>
<feature type="region of interest" description="Disordered" evidence="1">
    <location>
        <begin position="53"/>
        <end position="87"/>
    </location>
</feature>
<evidence type="ECO:0000256" key="1">
    <source>
        <dbReference type="SAM" id="MobiDB-lite"/>
    </source>
</evidence>
<reference evidence="3 4" key="1">
    <citation type="submission" date="2021-03" db="EMBL/GenBank/DDBJ databases">
        <authorList>
            <person name="Kanchanasin P."/>
            <person name="Saeng-In P."/>
            <person name="Phongsopitanun W."/>
            <person name="Yuki M."/>
            <person name="Kudo T."/>
            <person name="Ohkuma M."/>
            <person name="Tanasupawat S."/>
        </authorList>
    </citation>
    <scope>NUCLEOTIDE SEQUENCE [LARGE SCALE GENOMIC DNA]</scope>
    <source>
        <strain evidence="3 4">L46</strain>
    </source>
</reference>
<dbReference type="RefSeq" id="WP_208267170.1">
    <property type="nucleotide sequence ID" value="NZ_BAAAGM010000112.1"/>
</dbReference>
<name>A0ABS3QXY3_9ACTN</name>
<evidence type="ECO:0000256" key="2">
    <source>
        <dbReference type="SAM" id="Phobius"/>
    </source>
</evidence>
<gene>
    <name evidence="3" type="ORF">J4557_15145</name>
</gene>
<accession>A0ABS3QXY3</accession>